<proteinExistence type="predicted"/>
<dbReference type="EMBL" id="BLXT01003901">
    <property type="protein sequence ID" value="GFO07603.1"/>
    <property type="molecule type" value="Genomic_DNA"/>
</dbReference>
<keyword evidence="2" id="KW-1185">Reference proteome</keyword>
<protein>
    <submittedName>
        <fullName evidence="1">Histone-lysine N-methyltransferase setd8-a</fullName>
    </submittedName>
</protein>
<name>A0AAV4AM14_9GAST</name>
<dbReference type="PANTHER" id="PTHR33480">
    <property type="entry name" value="SET DOMAIN-CONTAINING PROTEIN-RELATED"/>
    <property type="match status" value="1"/>
</dbReference>
<sequence length="186" mass="21304">MWDKHNFVKVRNLVLSRLIMLDARRGGDPARLTVNVWREAITETWIDPNLIECFNNPMHGKYLIDNFKPAYQSGKRSRKLLPVIFPKDTLEPISKLSEERTNCNVAEVNIFLFSHTELTIDHPSGCHCPQTSVFVPHPSAAIPTDCTLDIGCQLDLAAENREMFYRHIGHSEATKKKKMFTSALWP</sequence>
<dbReference type="PANTHER" id="PTHR33480:SF1">
    <property type="entry name" value="TYR RECOMBINASE DOMAIN-CONTAINING PROTEIN"/>
    <property type="match status" value="1"/>
</dbReference>
<reference evidence="1 2" key="1">
    <citation type="journal article" date="2021" name="Elife">
        <title>Chloroplast acquisition without the gene transfer in kleptoplastic sea slugs, Plakobranchus ocellatus.</title>
        <authorList>
            <person name="Maeda T."/>
            <person name="Takahashi S."/>
            <person name="Yoshida T."/>
            <person name="Shimamura S."/>
            <person name="Takaki Y."/>
            <person name="Nagai Y."/>
            <person name="Toyoda A."/>
            <person name="Suzuki Y."/>
            <person name="Arimoto A."/>
            <person name="Ishii H."/>
            <person name="Satoh N."/>
            <person name="Nishiyama T."/>
            <person name="Hasebe M."/>
            <person name="Maruyama T."/>
            <person name="Minagawa J."/>
            <person name="Obokata J."/>
            <person name="Shigenobu S."/>
        </authorList>
    </citation>
    <scope>NUCLEOTIDE SEQUENCE [LARGE SCALE GENOMIC DNA]</scope>
</reference>
<gene>
    <name evidence="1" type="ORF">PoB_003410800</name>
</gene>
<organism evidence="1 2">
    <name type="scientific">Plakobranchus ocellatus</name>
    <dbReference type="NCBI Taxonomy" id="259542"/>
    <lineage>
        <taxon>Eukaryota</taxon>
        <taxon>Metazoa</taxon>
        <taxon>Spiralia</taxon>
        <taxon>Lophotrochozoa</taxon>
        <taxon>Mollusca</taxon>
        <taxon>Gastropoda</taxon>
        <taxon>Heterobranchia</taxon>
        <taxon>Euthyneura</taxon>
        <taxon>Panpulmonata</taxon>
        <taxon>Sacoglossa</taxon>
        <taxon>Placobranchoidea</taxon>
        <taxon>Plakobranchidae</taxon>
        <taxon>Plakobranchus</taxon>
    </lineage>
</organism>
<evidence type="ECO:0000313" key="1">
    <source>
        <dbReference type="EMBL" id="GFO07603.1"/>
    </source>
</evidence>
<comment type="caution">
    <text evidence="1">The sequence shown here is derived from an EMBL/GenBank/DDBJ whole genome shotgun (WGS) entry which is preliminary data.</text>
</comment>
<dbReference type="AlphaFoldDB" id="A0AAV4AM14"/>
<evidence type="ECO:0000313" key="2">
    <source>
        <dbReference type="Proteomes" id="UP000735302"/>
    </source>
</evidence>
<accession>A0AAV4AM14</accession>
<dbReference type="Proteomes" id="UP000735302">
    <property type="component" value="Unassembled WGS sequence"/>
</dbReference>